<organism evidence="2 3">
    <name type="scientific">Rathayibacter caricis DSM 15933</name>
    <dbReference type="NCBI Taxonomy" id="1328867"/>
    <lineage>
        <taxon>Bacteria</taxon>
        <taxon>Bacillati</taxon>
        <taxon>Actinomycetota</taxon>
        <taxon>Actinomycetes</taxon>
        <taxon>Micrococcales</taxon>
        <taxon>Microbacteriaceae</taxon>
        <taxon>Rathayibacter</taxon>
    </lineage>
</organism>
<keyword evidence="3" id="KW-1185">Reference proteome</keyword>
<comment type="caution">
    <text evidence="2">The sequence shown here is derived from an EMBL/GenBank/DDBJ whole genome shotgun (WGS) entry which is preliminary data.</text>
</comment>
<proteinExistence type="predicted"/>
<sequence length="70" mass="7596">MSMPERREEEEWADSEARSRGALVVEAGAGTGRTLLRVERTARPGRDQRGSPRAVSAEDQPSAVMVSVAE</sequence>
<dbReference type="AlphaFoldDB" id="A0A2T4USN3"/>
<dbReference type="EMBL" id="PZPL01000001">
    <property type="protein sequence ID" value="PTL72530.1"/>
    <property type="molecule type" value="Genomic_DNA"/>
</dbReference>
<name>A0A2T4USN3_9MICO</name>
<dbReference type="Proteomes" id="UP000241085">
    <property type="component" value="Unassembled WGS sequence"/>
</dbReference>
<gene>
    <name evidence="2" type="ORF">C1I63_06475</name>
</gene>
<reference evidence="2 3" key="1">
    <citation type="submission" date="2018-03" db="EMBL/GenBank/DDBJ databases">
        <title>Bacteriophage NCPPB3778 and a type I-E CRISPR drive the evolution of the US Biological Select Agent, Rathayibacter toxicus.</title>
        <authorList>
            <person name="Davis E.W.II."/>
            <person name="Tabima J.F."/>
            <person name="Weisberg A.J."/>
            <person name="Dantas Lopes L."/>
            <person name="Wiseman M.S."/>
            <person name="Wiseman M.S."/>
            <person name="Pupko T."/>
            <person name="Belcher M.S."/>
            <person name="Sechler A.J."/>
            <person name="Tancos M.A."/>
            <person name="Schroeder B.K."/>
            <person name="Murray T.D."/>
            <person name="Luster D.G."/>
            <person name="Schneider W.L."/>
            <person name="Rogers E."/>
            <person name="Andreote F.D."/>
            <person name="Grunwald N.J."/>
            <person name="Putnam M.L."/>
            <person name="Chang J.H."/>
        </authorList>
    </citation>
    <scope>NUCLEOTIDE SEQUENCE [LARGE SCALE GENOMIC DNA]</scope>
    <source>
        <strain evidence="2 3">DSM 15933</strain>
    </source>
</reference>
<feature type="region of interest" description="Disordered" evidence="1">
    <location>
        <begin position="23"/>
        <end position="70"/>
    </location>
</feature>
<evidence type="ECO:0000313" key="3">
    <source>
        <dbReference type="Proteomes" id="UP000241085"/>
    </source>
</evidence>
<feature type="compositionally biased region" description="Basic and acidic residues" evidence="1">
    <location>
        <begin position="36"/>
        <end position="50"/>
    </location>
</feature>
<accession>A0A2T4USN3</accession>
<evidence type="ECO:0000313" key="2">
    <source>
        <dbReference type="EMBL" id="PTL72530.1"/>
    </source>
</evidence>
<protein>
    <submittedName>
        <fullName evidence="2">Uncharacterized protein</fullName>
    </submittedName>
</protein>
<evidence type="ECO:0000256" key="1">
    <source>
        <dbReference type="SAM" id="MobiDB-lite"/>
    </source>
</evidence>